<dbReference type="RefSeq" id="WP_013012147.1">
    <property type="nucleotide sequence ID" value="NC_013943.1"/>
</dbReference>
<dbReference type="SUPFAM" id="SSF52540">
    <property type="entry name" value="P-loop containing nucleoside triphosphate hydrolases"/>
    <property type="match status" value="1"/>
</dbReference>
<dbReference type="PANTHER" id="PTHR42935:SF1">
    <property type="entry name" value="SLR0930 PROTEIN"/>
    <property type="match status" value="1"/>
</dbReference>
<dbReference type="Gene3D" id="3.40.50.300">
    <property type="entry name" value="P-loop containing nucleotide triphosphate hydrolases"/>
    <property type="match status" value="1"/>
</dbReference>
<reference evidence="1" key="1">
    <citation type="journal article" date="2010" name="Stand. Genomic Sci.">
        <title>Complete genome sequence of Denitrovibrio acetiphilus type strain (N2460).</title>
        <authorList>
            <person name="Kiss H."/>
            <person name="Lang E."/>
            <person name="Lapidus A."/>
            <person name="Copeland A."/>
            <person name="Nolan M."/>
            <person name="Glavina Del Rio T."/>
            <person name="Chen F."/>
            <person name="Lucas S."/>
            <person name="Tice H."/>
            <person name="Cheng J.F."/>
            <person name="Han C."/>
            <person name="Goodwin L."/>
            <person name="Pitluck S."/>
            <person name="Liolios K."/>
            <person name="Pati A."/>
            <person name="Ivanova N."/>
            <person name="Mavromatis K."/>
            <person name="Chen A."/>
            <person name="Palaniappan K."/>
            <person name="Land M."/>
            <person name="Hauser L."/>
            <person name="Chang Y.J."/>
            <person name="Jeffries C.D."/>
            <person name="Detter J.C."/>
            <person name="Brettin T."/>
            <person name="Spring S."/>
            <person name="Rohde M."/>
            <person name="Goker M."/>
            <person name="Woyke T."/>
            <person name="Bristow J."/>
            <person name="Eisen J.A."/>
            <person name="Markowitz V."/>
            <person name="Hugenholtz P."/>
            <person name="Kyrpides N.C."/>
            <person name="Klenk H.P."/>
        </authorList>
    </citation>
    <scope>NUCLEOTIDE SEQUENCE [LARGE SCALE GENOMIC DNA]</scope>
    <source>
        <strain evidence="1">DSM 12809</strain>
    </source>
</reference>
<dbReference type="CDD" id="cd00009">
    <property type="entry name" value="AAA"/>
    <property type="match status" value="1"/>
</dbReference>
<dbReference type="AlphaFoldDB" id="D4H6I7"/>
<dbReference type="HOGENOM" id="CLU_039512_0_0_0"/>
<dbReference type="PaxDb" id="522772-Dacet_2911"/>
<accession>D4H6I7</accession>
<dbReference type="PANTHER" id="PTHR42935">
    <property type="entry name" value="SLR0930 PROTEIN"/>
    <property type="match status" value="1"/>
</dbReference>
<dbReference type="EMBL" id="CP001968">
    <property type="protein sequence ID" value="ADD69661.1"/>
    <property type="molecule type" value="Genomic_DNA"/>
</dbReference>
<gene>
    <name evidence="1" type="ordered locus">Dacet_2911</name>
</gene>
<dbReference type="InterPro" id="IPR008533">
    <property type="entry name" value="DUF815"/>
</dbReference>
<dbReference type="Proteomes" id="UP000002012">
    <property type="component" value="Chromosome"/>
</dbReference>
<dbReference type="InParanoid" id="D4H6I7"/>
<protein>
    <submittedName>
        <fullName evidence="1">Uncharacterized protein</fullName>
    </submittedName>
</protein>
<dbReference type="OrthoDB" id="9812140at2"/>
<dbReference type="eggNOG" id="COG2607">
    <property type="taxonomic scope" value="Bacteria"/>
</dbReference>
<evidence type="ECO:0000313" key="2">
    <source>
        <dbReference type="Proteomes" id="UP000002012"/>
    </source>
</evidence>
<dbReference type="InterPro" id="IPR027417">
    <property type="entry name" value="P-loop_NTPase"/>
</dbReference>
<dbReference type="KEGG" id="dap:Dacet_2911"/>
<dbReference type="Pfam" id="PF05673">
    <property type="entry name" value="DUF815"/>
    <property type="match status" value="1"/>
</dbReference>
<organism evidence="1 2">
    <name type="scientific">Denitrovibrio acetiphilus (strain DSM 12809 / NBRC 114555 / N2460)</name>
    <dbReference type="NCBI Taxonomy" id="522772"/>
    <lineage>
        <taxon>Bacteria</taxon>
        <taxon>Pseudomonadati</taxon>
        <taxon>Deferribacterota</taxon>
        <taxon>Deferribacteres</taxon>
        <taxon>Deferribacterales</taxon>
        <taxon>Geovibrionaceae</taxon>
        <taxon>Denitrovibrio</taxon>
    </lineage>
</organism>
<dbReference type="STRING" id="522772.Dacet_2911"/>
<sequence>MSNVHAYRWTSSGLVQIDHIDHVKRSDLVSIDRQIAMTEANIKAFVSGKPALNMLLWGERGLGKSTIVKLMLHEYAENGLAAIEFRHEDVLSIYDLYAEIRRMKSRFVMIYLDDISFDSSDTLYRMFKSVLEGGLEEVPKNCIFVATSNKRHMVTEQAADSGDLYDRDDANEKTSLYARFGLAVGFYPIIKKDYLKIVENYLNIYEIPLYDGWEQEAENYAMDRGGRSGRIAKQFAVYKGISV</sequence>
<proteinExistence type="predicted"/>
<name>D4H6I7_DENA2</name>
<keyword evidence="2" id="KW-1185">Reference proteome</keyword>
<evidence type="ECO:0000313" key="1">
    <source>
        <dbReference type="EMBL" id="ADD69661.1"/>
    </source>
</evidence>